<dbReference type="InterPro" id="IPR032466">
    <property type="entry name" value="Metal_Hydrolase"/>
</dbReference>
<dbReference type="SUPFAM" id="SSF51556">
    <property type="entry name" value="Metallo-dependent hydrolases"/>
    <property type="match status" value="1"/>
</dbReference>
<evidence type="ECO:0000256" key="6">
    <source>
        <dbReference type="ARBA" id="ARBA00022842"/>
    </source>
</evidence>
<dbReference type="PROSITE" id="PS01090">
    <property type="entry name" value="TATD_2"/>
    <property type="match status" value="1"/>
</dbReference>
<evidence type="ECO:0000256" key="3">
    <source>
        <dbReference type="ARBA" id="ARBA00022723"/>
    </source>
</evidence>
<accession>A0A840CR41</accession>
<dbReference type="Gene3D" id="3.20.20.140">
    <property type="entry name" value="Metal-dependent hydrolases"/>
    <property type="match status" value="1"/>
</dbReference>
<dbReference type="CDD" id="cd01310">
    <property type="entry name" value="TatD_DNAse"/>
    <property type="match status" value="1"/>
</dbReference>
<feature type="binding site" evidence="7">
    <location>
        <position position="130"/>
    </location>
    <ligand>
        <name>a divalent metal cation</name>
        <dbReference type="ChEBI" id="CHEBI:60240"/>
        <label>2</label>
    </ligand>
</feature>
<keyword evidence="9" id="KW-1185">Reference proteome</keyword>
<evidence type="ECO:0000256" key="7">
    <source>
        <dbReference type="PIRSR" id="PIRSR005902-1"/>
    </source>
</evidence>
<dbReference type="PANTHER" id="PTHR10060:SF15">
    <property type="entry name" value="DEOXYRIBONUCLEASE TATDN1"/>
    <property type="match status" value="1"/>
</dbReference>
<keyword evidence="6" id="KW-0460">Magnesium</keyword>
<evidence type="ECO:0000313" key="8">
    <source>
        <dbReference type="EMBL" id="MBB4034213.1"/>
    </source>
</evidence>
<dbReference type="EC" id="3.1.21.-" evidence="8"/>
<dbReference type="Proteomes" id="UP000555103">
    <property type="component" value="Unassembled WGS sequence"/>
</dbReference>
<evidence type="ECO:0000256" key="2">
    <source>
        <dbReference type="ARBA" id="ARBA00022722"/>
    </source>
</evidence>
<keyword evidence="5" id="KW-0269">Exonuclease</keyword>
<gene>
    <name evidence="8" type="ORF">GGR21_000098</name>
</gene>
<dbReference type="InterPro" id="IPR050891">
    <property type="entry name" value="TatD-type_Hydrolase"/>
</dbReference>
<comment type="caution">
    <text evidence="8">The sequence shown here is derived from an EMBL/GenBank/DDBJ whole genome shotgun (WGS) entry which is preliminary data.</text>
</comment>
<dbReference type="InterPro" id="IPR001130">
    <property type="entry name" value="TatD-like"/>
</dbReference>
<dbReference type="PROSITE" id="PS01091">
    <property type="entry name" value="TATD_3"/>
    <property type="match status" value="1"/>
</dbReference>
<keyword evidence="3 7" id="KW-0479">Metal-binding</keyword>
<dbReference type="Pfam" id="PF01026">
    <property type="entry name" value="TatD_DNase"/>
    <property type="match status" value="1"/>
</dbReference>
<evidence type="ECO:0000313" key="9">
    <source>
        <dbReference type="Proteomes" id="UP000555103"/>
    </source>
</evidence>
<dbReference type="RefSeq" id="WP_183305177.1">
    <property type="nucleotide sequence ID" value="NZ_JACIEP010000001.1"/>
</dbReference>
<evidence type="ECO:0000256" key="4">
    <source>
        <dbReference type="ARBA" id="ARBA00022801"/>
    </source>
</evidence>
<reference evidence="8 9" key="1">
    <citation type="submission" date="2020-08" db="EMBL/GenBank/DDBJ databases">
        <title>Genomic Encyclopedia of Type Strains, Phase IV (KMG-IV): sequencing the most valuable type-strain genomes for metagenomic binning, comparative biology and taxonomic classification.</title>
        <authorList>
            <person name="Goeker M."/>
        </authorList>
    </citation>
    <scope>NUCLEOTIDE SEQUENCE [LARGE SCALE GENOMIC DNA]</scope>
    <source>
        <strain evidence="8 9">DSM 104969</strain>
    </source>
</reference>
<keyword evidence="2" id="KW-0540">Nuclease</keyword>
<dbReference type="PANTHER" id="PTHR10060">
    <property type="entry name" value="TATD FAMILY DEOXYRIBONUCLEASE"/>
    <property type="match status" value="1"/>
</dbReference>
<feature type="binding site" evidence="7">
    <location>
        <position position="94"/>
    </location>
    <ligand>
        <name>a divalent metal cation</name>
        <dbReference type="ChEBI" id="CHEBI:60240"/>
        <label>1</label>
    </ligand>
</feature>
<organism evidence="8 9">
    <name type="scientific">Dysgonomonas hofstadii</name>
    <dbReference type="NCBI Taxonomy" id="637886"/>
    <lineage>
        <taxon>Bacteria</taxon>
        <taxon>Pseudomonadati</taxon>
        <taxon>Bacteroidota</taxon>
        <taxon>Bacteroidia</taxon>
        <taxon>Bacteroidales</taxon>
        <taxon>Dysgonomonadaceae</taxon>
        <taxon>Dysgonomonas</taxon>
    </lineage>
</organism>
<dbReference type="EMBL" id="JACIEP010000001">
    <property type="protein sequence ID" value="MBB4034213.1"/>
    <property type="molecule type" value="Genomic_DNA"/>
</dbReference>
<name>A0A840CR41_9BACT</name>
<keyword evidence="4 8" id="KW-0378">Hydrolase</keyword>
<evidence type="ECO:0000256" key="5">
    <source>
        <dbReference type="ARBA" id="ARBA00022839"/>
    </source>
</evidence>
<evidence type="ECO:0000256" key="1">
    <source>
        <dbReference type="ARBA" id="ARBA00022490"/>
    </source>
</evidence>
<sequence length="261" mass="29942">MKIIDIGINLMHRSFNEDRERVVQSAIEAGVSPLIITGTSERSSVYAAKYASQYPGKLYSTAGVHPHDAKSCTSETIKNLEKLTKQDCVVAIGECGLDYNRDFSPRDVQRQYFEAQIELACKTGLPLFLHERDAFEDFYKILEKYRSDIPNMVVHCFTGRKEELLAYLELGCYIGITGWICDERRGKHLIDLVKLIPQDKLMIETDAPFLTPRNLAEKPKNGRNEPKFLEHILDELAYHLDEDVQDLADKTYRNTKSFFNI</sequence>
<dbReference type="GO" id="GO:0004527">
    <property type="term" value="F:exonuclease activity"/>
    <property type="evidence" value="ECO:0007669"/>
    <property type="project" value="UniProtKB-KW"/>
</dbReference>
<protein>
    <submittedName>
        <fullName evidence="8">TatD DNase family protein</fullName>
        <ecNumber evidence="8">3.1.21.-</ecNumber>
    </submittedName>
</protein>
<feature type="binding site" evidence="7">
    <location>
        <position position="155"/>
    </location>
    <ligand>
        <name>a divalent metal cation</name>
        <dbReference type="ChEBI" id="CHEBI:60240"/>
        <label>2</label>
    </ligand>
</feature>
<dbReference type="GO" id="GO:0046872">
    <property type="term" value="F:metal ion binding"/>
    <property type="evidence" value="ECO:0007669"/>
    <property type="project" value="UniProtKB-KW"/>
</dbReference>
<feature type="binding site" evidence="7">
    <location>
        <position position="206"/>
    </location>
    <ligand>
        <name>a divalent metal cation</name>
        <dbReference type="ChEBI" id="CHEBI:60240"/>
        <label>1</label>
    </ligand>
</feature>
<dbReference type="AlphaFoldDB" id="A0A840CR41"/>
<proteinExistence type="predicted"/>
<dbReference type="PIRSF" id="PIRSF005902">
    <property type="entry name" value="DNase_TatD"/>
    <property type="match status" value="1"/>
</dbReference>
<dbReference type="FunFam" id="3.20.20.140:FF:000018">
    <property type="entry name" value="3'-5' ssDNA/RNA exonuclease TatD"/>
    <property type="match status" value="1"/>
</dbReference>
<keyword evidence="1" id="KW-0963">Cytoplasm</keyword>
<dbReference type="InterPro" id="IPR018228">
    <property type="entry name" value="DNase_TatD-rel_CS"/>
</dbReference>